<evidence type="ECO:0000256" key="5">
    <source>
        <dbReference type="ARBA" id="ARBA00022833"/>
    </source>
</evidence>
<feature type="region of interest" description="Disordered" evidence="8">
    <location>
        <begin position="22"/>
        <end position="79"/>
    </location>
</feature>
<keyword evidence="5" id="KW-0862">Zinc</keyword>
<reference evidence="10 11" key="1">
    <citation type="submission" date="2006-10" db="EMBL/GenBank/DDBJ databases">
        <title>The Genome Sequence of Batrachochytrium dendrobatidis JEL423.</title>
        <authorList>
            <consortium name="The Broad Institute Genome Sequencing Platform"/>
            <person name="Birren B."/>
            <person name="Lander E."/>
            <person name="Galagan J."/>
            <person name="Cuomo C."/>
            <person name="Devon K."/>
            <person name="Jaffe D."/>
            <person name="Butler J."/>
            <person name="Alvarez P."/>
            <person name="Gnerre S."/>
            <person name="Grabherr M."/>
            <person name="Kleber M."/>
            <person name="Mauceli E."/>
            <person name="Brockman W."/>
            <person name="Young S."/>
            <person name="LaButti K."/>
            <person name="Sykes S."/>
            <person name="DeCaprio D."/>
            <person name="Crawford M."/>
            <person name="Koehrsen M."/>
            <person name="Engels R."/>
            <person name="Montgomery P."/>
            <person name="Pearson M."/>
            <person name="Howarth C."/>
            <person name="Larson L."/>
            <person name="White J."/>
            <person name="O'Leary S."/>
            <person name="Kodira C."/>
            <person name="Zeng Q."/>
            <person name="Yandava C."/>
            <person name="Alvarado L."/>
            <person name="Longcore J."/>
            <person name="James T."/>
        </authorList>
    </citation>
    <scope>NUCLEOTIDE SEQUENCE [LARGE SCALE GENOMIC DNA]</scope>
    <source>
        <strain evidence="10 11">JEL423</strain>
    </source>
</reference>
<comment type="subcellular location">
    <subcellularLocation>
        <location evidence="1">Nucleus</location>
    </subcellularLocation>
</comment>
<evidence type="ECO:0000256" key="4">
    <source>
        <dbReference type="ARBA" id="ARBA00022771"/>
    </source>
</evidence>
<organism evidence="10 11">
    <name type="scientific">Batrachochytrium dendrobatidis (strain JEL423)</name>
    <dbReference type="NCBI Taxonomy" id="403673"/>
    <lineage>
        <taxon>Eukaryota</taxon>
        <taxon>Fungi</taxon>
        <taxon>Fungi incertae sedis</taxon>
        <taxon>Chytridiomycota</taxon>
        <taxon>Chytridiomycota incertae sedis</taxon>
        <taxon>Chytridiomycetes</taxon>
        <taxon>Rhizophydiales</taxon>
        <taxon>Rhizophydiales incertae sedis</taxon>
        <taxon>Batrachochytrium</taxon>
    </lineage>
</organism>
<feature type="compositionally biased region" description="Polar residues" evidence="8">
    <location>
        <begin position="141"/>
        <end position="170"/>
    </location>
</feature>
<evidence type="ECO:0000256" key="2">
    <source>
        <dbReference type="ARBA" id="ARBA00022723"/>
    </source>
</evidence>
<gene>
    <name evidence="10" type="ORF">BDEG_28560</name>
</gene>
<evidence type="ECO:0000313" key="11">
    <source>
        <dbReference type="Proteomes" id="UP000077115"/>
    </source>
</evidence>
<evidence type="ECO:0000256" key="7">
    <source>
        <dbReference type="ARBA" id="ARBA00023242"/>
    </source>
</evidence>
<feature type="chain" id="PRO_5008078038" evidence="9">
    <location>
        <begin position="19"/>
        <end position="350"/>
    </location>
</feature>
<feature type="region of interest" description="Disordered" evidence="8">
    <location>
        <begin position="113"/>
        <end position="173"/>
    </location>
</feature>
<feature type="signal peptide" evidence="9">
    <location>
        <begin position="1"/>
        <end position="18"/>
    </location>
</feature>
<evidence type="ECO:0000313" key="10">
    <source>
        <dbReference type="EMBL" id="OAJ45419.1"/>
    </source>
</evidence>
<keyword evidence="2" id="KW-0479">Metal-binding</keyword>
<protein>
    <submittedName>
        <fullName evidence="10">Uncharacterized protein</fullName>
    </submittedName>
</protein>
<dbReference type="InterPro" id="IPR051574">
    <property type="entry name" value="ZnF_E-box_Homeobox"/>
</dbReference>
<accession>A0A177WZA6</accession>
<keyword evidence="7" id="KW-0539">Nucleus</keyword>
<dbReference type="GO" id="GO:0008270">
    <property type="term" value="F:zinc ion binding"/>
    <property type="evidence" value="ECO:0007669"/>
    <property type="project" value="UniProtKB-KW"/>
</dbReference>
<keyword evidence="9" id="KW-0732">Signal</keyword>
<evidence type="ECO:0000256" key="1">
    <source>
        <dbReference type="ARBA" id="ARBA00004123"/>
    </source>
</evidence>
<name>A0A177WZA6_BATDL</name>
<feature type="compositionally biased region" description="Polar residues" evidence="8">
    <location>
        <begin position="22"/>
        <end position="52"/>
    </location>
</feature>
<evidence type="ECO:0000256" key="6">
    <source>
        <dbReference type="ARBA" id="ARBA00023125"/>
    </source>
</evidence>
<dbReference type="VEuPathDB" id="FungiDB:BDEG_28560"/>
<evidence type="ECO:0000256" key="9">
    <source>
        <dbReference type="SAM" id="SignalP"/>
    </source>
</evidence>
<keyword evidence="6" id="KW-0238">DNA-binding</keyword>
<dbReference type="AlphaFoldDB" id="A0A177WZA6"/>
<feature type="compositionally biased region" description="Polar residues" evidence="8">
    <location>
        <begin position="113"/>
        <end position="128"/>
    </location>
</feature>
<dbReference type="EMBL" id="DS022316">
    <property type="protein sequence ID" value="OAJ45419.1"/>
    <property type="molecule type" value="Genomic_DNA"/>
</dbReference>
<dbReference type="Proteomes" id="UP000077115">
    <property type="component" value="Unassembled WGS sequence"/>
</dbReference>
<reference evidence="10 11" key="2">
    <citation type="submission" date="2016-05" db="EMBL/GenBank/DDBJ databases">
        <title>Lineage-specific infection strategies underlie the spectrum of fungal disease in amphibians.</title>
        <authorList>
            <person name="Cuomo C.A."/>
            <person name="Farrer R.A."/>
            <person name="James T."/>
            <person name="Longcore J."/>
            <person name="Birren B."/>
        </authorList>
    </citation>
    <scope>NUCLEOTIDE SEQUENCE [LARGE SCALE GENOMIC DNA]</scope>
    <source>
        <strain evidence="10 11">JEL423</strain>
    </source>
</reference>
<keyword evidence="3" id="KW-0677">Repeat</keyword>
<dbReference type="PANTHER" id="PTHR24391:SF18">
    <property type="entry name" value="EG:115C2.6 PROTEIN"/>
    <property type="match status" value="1"/>
</dbReference>
<dbReference type="GO" id="GO:0003677">
    <property type="term" value="F:DNA binding"/>
    <property type="evidence" value="ECO:0007669"/>
    <property type="project" value="UniProtKB-KW"/>
</dbReference>
<dbReference type="GO" id="GO:0005634">
    <property type="term" value="C:nucleus"/>
    <property type="evidence" value="ECO:0007669"/>
    <property type="project" value="UniProtKB-SubCell"/>
</dbReference>
<dbReference type="PANTHER" id="PTHR24391">
    <property type="entry name" value="HISTONE H4 TRANSCRIPTION FACTOR-RELATED"/>
    <property type="match status" value="1"/>
</dbReference>
<dbReference type="GO" id="GO:0006355">
    <property type="term" value="P:regulation of DNA-templated transcription"/>
    <property type="evidence" value="ECO:0007669"/>
    <property type="project" value="UniProtKB-ARBA"/>
</dbReference>
<evidence type="ECO:0000256" key="8">
    <source>
        <dbReference type="SAM" id="MobiDB-lite"/>
    </source>
</evidence>
<sequence>MKLVDILFVLSVAATTNAILIPTDNNGLPKASGTSSQVSGPTSKPNPGTSNEYQEEPMYIVDPSTSRRSRKRPIDELGPNISEQDWKAIIDRPDPGIPKDWRDLVDAVNSNILKGQQQSIDQPSPSTPKRSRKRPIDEPGSSISKQDQQQSMDQPGPSASKQSRKQSTNKPGLVFPDKYWQRLIDEVNSDAFEDWKELFDIAGLNTPNQNEQQPTDIVDPSTYGQDQQQPMIHNESTNTVTNQIARLSQKYQITLGRMKKRLAASKELRKKKIKEHSDYAALKFKQWSALERGEEVSELGYNPKTEIRLKQEYEKNFKNRNQIQIDDLPTNLILILNKFKLSDVDICRVS</sequence>
<proteinExistence type="predicted"/>
<evidence type="ECO:0000256" key="3">
    <source>
        <dbReference type="ARBA" id="ARBA00022737"/>
    </source>
</evidence>
<keyword evidence="4" id="KW-0863">Zinc-finger</keyword>